<dbReference type="AlphaFoldDB" id="A0AAP0N2Z3"/>
<evidence type="ECO:0000313" key="3">
    <source>
        <dbReference type="Proteomes" id="UP001428341"/>
    </source>
</evidence>
<keyword evidence="1" id="KW-0812">Transmembrane</keyword>
<protein>
    <submittedName>
        <fullName evidence="2">Uncharacterized protein</fullName>
    </submittedName>
</protein>
<dbReference type="Proteomes" id="UP001428341">
    <property type="component" value="Unassembled WGS sequence"/>
</dbReference>
<keyword evidence="3" id="KW-1185">Reference proteome</keyword>
<gene>
    <name evidence="2" type="ORF">WN944_022149</name>
</gene>
<evidence type="ECO:0000313" key="2">
    <source>
        <dbReference type="EMBL" id="KAK9229190.1"/>
    </source>
</evidence>
<proteinExistence type="predicted"/>
<keyword evidence="1" id="KW-1133">Transmembrane helix</keyword>
<name>A0AAP0N2Z3_9ROSI</name>
<accession>A0AAP0N2Z3</accession>
<reference evidence="2 3" key="1">
    <citation type="submission" date="2024-05" db="EMBL/GenBank/DDBJ databases">
        <title>Haplotype-resolved chromosome-level genome assembly of Huyou (Citrus changshanensis).</title>
        <authorList>
            <person name="Miao C."/>
            <person name="Chen W."/>
            <person name="Wu Y."/>
            <person name="Wang L."/>
            <person name="Zhao S."/>
            <person name="Grierson D."/>
            <person name="Xu C."/>
            <person name="Chen K."/>
        </authorList>
    </citation>
    <scope>NUCLEOTIDE SEQUENCE [LARGE SCALE GENOMIC DNA]</scope>
    <source>
        <strain evidence="2">01-14</strain>
        <tissue evidence="2">Leaf</tissue>
    </source>
</reference>
<feature type="transmembrane region" description="Helical" evidence="1">
    <location>
        <begin position="38"/>
        <end position="56"/>
    </location>
</feature>
<sequence length="121" mass="14074">MLLCPGILLKFFLDKAKWQISKLVFQRKERKKMERRKNLRLLIVWLVIMGLLSVLTGHSTASLKGWEICEGTCYIDCLCVSHQVPGYFCHYFCSAKCAKCIFKHCRPIPLPPQSKWKCRAP</sequence>
<keyword evidence="1" id="KW-0472">Membrane</keyword>
<dbReference type="EMBL" id="JBCGBO010000001">
    <property type="protein sequence ID" value="KAK9229190.1"/>
    <property type="molecule type" value="Genomic_DNA"/>
</dbReference>
<organism evidence="2 3">
    <name type="scientific">Citrus x changshan-huyou</name>
    <dbReference type="NCBI Taxonomy" id="2935761"/>
    <lineage>
        <taxon>Eukaryota</taxon>
        <taxon>Viridiplantae</taxon>
        <taxon>Streptophyta</taxon>
        <taxon>Embryophyta</taxon>
        <taxon>Tracheophyta</taxon>
        <taxon>Spermatophyta</taxon>
        <taxon>Magnoliopsida</taxon>
        <taxon>eudicotyledons</taxon>
        <taxon>Gunneridae</taxon>
        <taxon>Pentapetalae</taxon>
        <taxon>rosids</taxon>
        <taxon>malvids</taxon>
        <taxon>Sapindales</taxon>
        <taxon>Rutaceae</taxon>
        <taxon>Aurantioideae</taxon>
        <taxon>Citrus</taxon>
    </lineage>
</organism>
<comment type="caution">
    <text evidence="2">The sequence shown here is derived from an EMBL/GenBank/DDBJ whole genome shotgun (WGS) entry which is preliminary data.</text>
</comment>
<evidence type="ECO:0000256" key="1">
    <source>
        <dbReference type="SAM" id="Phobius"/>
    </source>
</evidence>